<dbReference type="GeneID" id="55653696"/>
<keyword evidence="3" id="KW-1185">Reference proteome</keyword>
<dbReference type="Proteomes" id="UP000244201">
    <property type="component" value="Chromosome"/>
</dbReference>
<dbReference type="InterPro" id="IPR002052">
    <property type="entry name" value="DNA_methylase_N6_adenine_CS"/>
</dbReference>
<dbReference type="KEGG" id="slk:SLUN_00060"/>
<evidence type="ECO:0000259" key="1">
    <source>
        <dbReference type="Pfam" id="PF05175"/>
    </source>
</evidence>
<dbReference type="InterPro" id="IPR007848">
    <property type="entry name" value="Small_mtfrase_dom"/>
</dbReference>
<sequence length="245" mass="26496">MKVTDEVMQILDRSQTKDSALFLPSEQLGRSTYLAVNQVLAAAGGTWNRKARAHLFPGDAAEAIEPILMTGEVVRAQDFGYFPTPTPVVEEMLSLAELEAGHLVLEPSAGRGAIAHRVAEFCSVNCIELLEENAKALTAAGLVRSVEVGDFLEIDPEPRYDRVLMNPPFAKQADIAHVRHALKFLRPGGLLVSVMSAGVTFRSNRATADFRDLVDELGGTITRLPDDAFKESGTGVRTVLVAIVV</sequence>
<dbReference type="PROSITE" id="PS00092">
    <property type="entry name" value="N6_MTASE"/>
    <property type="match status" value="1"/>
</dbReference>
<gene>
    <name evidence="2" type="ORF">SLUN_00060</name>
</gene>
<dbReference type="RefSeq" id="WP_108146593.1">
    <property type="nucleotide sequence ID" value="NZ_CP026304.1"/>
</dbReference>
<dbReference type="GO" id="GO:0008757">
    <property type="term" value="F:S-adenosylmethionine-dependent methyltransferase activity"/>
    <property type="evidence" value="ECO:0007669"/>
    <property type="project" value="UniProtKB-ARBA"/>
</dbReference>
<dbReference type="GO" id="GO:0032259">
    <property type="term" value="P:methylation"/>
    <property type="evidence" value="ECO:0007669"/>
    <property type="project" value="UniProtKB-KW"/>
</dbReference>
<feature type="domain" description="Methyltransferase small" evidence="1">
    <location>
        <begin position="102"/>
        <end position="198"/>
    </location>
</feature>
<evidence type="ECO:0000313" key="3">
    <source>
        <dbReference type="Proteomes" id="UP000244201"/>
    </source>
</evidence>
<dbReference type="SUPFAM" id="SSF53335">
    <property type="entry name" value="S-adenosyl-L-methionine-dependent methyltransferases"/>
    <property type="match status" value="1"/>
</dbReference>
<dbReference type="EMBL" id="CP026304">
    <property type="protein sequence ID" value="AVZ70898.1"/>
    <property type="molecule type" value="Genomic_DNA"/>
</dbReference>
<name>A0A2R4SVK8_9ACTN</name>
<protein>
    <submittedName>
        <fullName evidence="2">SAM-dependent methyltransferase</fullName>
    </submittedName>
</protein>
<proteinExistence type="predicted"/>
<dbReference type="OrthoDB" id="270332at2"/>
<evidence type="ECO:0000313" key="2">
    <source>
        <dbReference type="EMBL" id="AVZ70898.1"/>
    </source>
</evidence>
<dbReference type="Gene3D" id="3.40.50.150">
    <property type="entry name" value="Vaccinia Virus protein VP39"/>
    <property type="match status" value="1"/>
</dbReference>
<keyword evidence="2" id="KW-0808">Transferase</keyword>
<dbReference type="PRINTS" id="PR00507">
    <property type="entry name" value="N12N6MTFRASE"/>
</dbReference>
<keyword evidence="2" id="KW-0489">Methyltransferase</keyword>
<dbReference type="AlphaFoldDB" id="A0A2R4SVK8"/>
<dbReference type="Pfam" id="PF05175">
    <property type="entry name" value="MTS"/>
    <property type="match status" value="1"/>
</dbReference>
<reference evidence="2 3" key="1">
    <citation type="submission" date="2018-01" db="EMBL/GenBank/DDBJ databases">
        <title>Complete genome sequence of Streptomyces lunaelactis MM109T, a Ferroverdin A producer isolated from cave moonmilk deposits.</title>
        <authorList>
            <person name="Naome A."/>
            <person name="Martinet L."/>
            <person name="Maciejewska M."/>
            <person name="Anderssen S."/>
            <person name="Adam D."/>
            <person name="Tenconi E."/>
            <person name="Deflandre B."/>
            <person name="Arguelles-Arias A."/>
            <person name="Calusinska M."/>
            <person name="Copieters W."/>
            <person name="Karim L."/>
            <person name="Hanikenne M."/>
            <person name="Baurain D."/>
            <person name="van Wezel G."/>
            <person name="Smargiasso N."/>
            <person name="de Pauw E."/>
            <person name="Delfosse P."/>
            <person name="Rigali S."/>
        </authorList>
    </citation>
    <scope>NUCLEOTIDE SEQUENCE [LARGE SCALE GENOMIC DNA]</scope>
    <source>
        <strain evidence="2 3">MM109</strain>
    </source>
</reference>
<dbReference type="GO" id="GO:0003676">
    <property type="term" value="F:nucleic acid binding"/>
    <property type="evidence" value="ECO:0007669"/>
    <property type="project" value="InterPro"/>
</dbReference>
<dbReference type="GO" id="GO:0008170">
    <property type="term" value="F:N-methyltransferase activity"/>
    <property type="evidence" value="ECO:0007669"/>
    <property type="project" value="UniProtKB-ARBA"/>
</dbReference>
<accession>A0A2R4SVK8</accession>
<dbReference type="InterPro" id="IPR029063">
    <property type="entry name" value="SAM-dependent_MTases_sf"/>
</dbReference>
<organism evidence="2 3">
    <name type="scientific">Streptomyces lunaelactis</name>
    <dbReference type="NCBI Taxonomy" id="1535768"/>
    <lineage>
        <taxon>Bacteria</taxon>
        <taxon>Bacillati</taxon>
        <taxon>Actinomycetota</taxon>
        <taxon>Actinomycetes</taxon>
        <taxon>Kitasatosporales</taxon>
        <taxon>Streptomycetaceae</taxon>
        <taxon>Streptomyces</taxon>
    </lineage>
</organism>
<dbReference type="CDD" id="cd02440">
    <property type="entry name" value="AdoMet_MTases"/>
    <property type="match status" value="1"/>
</dbReference>